<evidence type="ECO:0000256" key="5">
    <source>
        <dbReference type="ARBA" id="ARBA00022729"/>
    </source>
</evidence>
<dbReference type="InterPro" id="IPR029034">
    <property type="entry name" value="Cystine-knot_cytokine"/>
</dbReference>
<comment type="subcellular location">
    <subcellularLocation>
        <location evidence="1">Secreted</location>
    </subcellularLocation>
</comment>
<keyword evidence="7" id="KW-1185">Reference proteome</keyword>
<keyword evidence="4" id="KW-0964">Secreted</keyword>
<evidence type="ECO:0000313" key="6">
    <source>
        <dbReference type="EMBL" id="KAH3838440.1"/>
    </source>
</evidence>
<organism evidence="6 7">
    <name type="scientific">Dreissena polymorpha</name>
    <name type="common">Zebra mussel</name>
    <name type="synonym">Mytilus polymorpha</name>
    <dbReference type="NCBI Taxonomy" id="45954"/>
    <lineage>
        <taxon>Eukaryota</taxon>
        <taxon>Metazoa</taxon>
        <taxon>Spiralia</taxon>
        <taxon>Lophotrochozoa</taxon>
        <taxon>Mollusca</taxon>
        <taxon>Bivalvia</taxon>
        <taxon>Autobranchia</taxon>
        <taxon>Heteroconchia</taxon>
        <taxon>Euheterodonta</taxon>
        <taxon>Imparidentia</taxon>
        <taxon>Neoheterodontei</taxon>
        <taxon>Myida</taxon>
        <taxon>Dreissenoidea</taxon>
        <taxon>Dreissenidae</taxon>
        <taxon>Dreissena</taxon>
    </lineage>
</organism>
<reference evidence="6" key="2">
    <citation type="submission" date="2020-11" db="EMBL/GenBank/DDBJ databases">
        <authorList>
            <person name="McCartney M.A."/>
            <person name="Auch B."/>
            <person name="Kono T."/>
            <person name="Mallez S."/>
            <person name="Becker A."/>
            <person name="Gohl D.M."/>
            <person name="Silverstein K.A.T."/>
            <person name="Koren S."/>
            <person name="Bechman K.B."/>
            <person name="Herman A."/>
            <person name="Abrahante J.E."/>
            <person name="Garbe J."/>
        </authorList>
    </citation>
    <scope>NUCLEOTIDE SEQUENCE</scope>
    <source>
        <strain evidence="6">Duluth1</strain>
        <tissue evidence="6">Whole animal</tissue>
    </source>
</reference>
<proteinExistence type="inferred from homology"/>
<dbReference type="GO" id="GO:0005576">
    <property type="term" value="C:extracellular region"/>
    <property type="evidence" value="ECO:0007669"/>
    <property type="project" value="UniProtKB-SubCell"/>
</dbReference>
<dbReference type="EMBL" id="JAIWYP010000004">
    <property type="protein sequence ID" value="KAH3838440.1"/>
    <property type="molecule type" value="Genomic_DNA"/>
</dbReference>
<dbReference type="InterPro" id="IPR008717">
    <property type="entry name" value="Noggin"/>
</dbReference>
<dbReference type="InterPro" id="IPR052876">
    <property type="entry name" value="Insect_Hormone_Regulators"/>
</dbReference>
<name>A0A9D4QQC2_DREPO</name>
<keyword evidence="5" id="KW-0732">Signal</keyword>
<dbReference type="SUPFAM" id="SSF57501">
    <property type="entry name" value="Cystine-knot cytokines"/>
    <property type="match status" value="1"/>
</dbReference>
<comment type="caution">
    <text evidence="6">The sequence shown here is derived from an EMBL/GenBank/DDBJ whole genome shotgun (WGS) entry which is preliminary data.</text>
</comment>
<evidence type="ECO:0000313" key="7">
    <source>
        <dbReference type="Proteomes" id="UP000828390"/>
    </source>
</evidence>
<comment type="similarity">
    <text evidence="2">Belongs to the noggin family.</text>
</comment>
<protein>
    <submittedName>
        <fullName evidence="6">Uncharacterized protein</fullName>
    </submittedName>
</protein>
<dbReference type="PANTHER" id="PTHR39940:SF1">
    <property type="entry name" value="PROTHORACICOTROPIC HORMONE, ISOFORM F"/>
    <property type="match status" value="1"/>
</dbReference>
<accession>A0A9D4QQC2</accession>
<evidence type="ECO:0000256" key="1">
    <source>
        <dbReference type="ARBA" id="ARBA00004613"/>
    </source>
</evidence>
<keyword evidence="3" id="KW-0217">Developmental protein</keyword>
<dbReference type="AlphaFoldDB" id="A0A9D4QQC2"/>
<dbReference type="PANTHER" id="PTHR39940">
    <property type="entry name" value="PROTHORACICOTROPIC HORMONE, ISOFORM F"/>
    <property type="match status" value="1"/>
</dbReference>
<gene>
    <name evidence="6" type="ORF">DPMN_111849</name>
</gene>
<dbReference type="Gene3D" id="2.10.90.10">
    <property type="entry name" value="Cystine-knot cytokines"/>
    <property type="match status" value="1"/>
</dbReference>
<sequence length="179" mass="20581">MTYLVITKTEAKIDLGQEIHNFIWGTTNKKSSENIKYDNFLNTRTYEHSALMNKPLLDSARNVIVVNNIESKELPVTNSTDIEHLSKRSEAYASWECDSSVRWRDLGSLHYPRFVKEVVCVAETSACFNGFYSCIPSFYPISVLTAKNTRQHYDMTLPFQLRLHWQFITINISVGCLCG</sequence>
<evidence type="ECO:0000256" key="2">
    <source>
        <dbReference type="ARBA" id="ARBA00007480"/>
    </source>
</evidence>
<dbReference type="Pfam" id="PF05806">
    <property type="entry name" value="Noggin"/>
    <property type="match status" value="1"/>
</dbReference>
<reference evidence="6" key="1">
    <citation type="journal article" date="2019" name="bioRxiv">
        <title>The Genome of the Zebra Mussel, Dreissena polymorpha: A Resource for Invasive Species Research.</title>
        <authorList>
            <person name="McCartney M.A."/>
            <person name="Auch B."/>
            <person name="Kono T."/>
            <person name="Mallez S."/>
            <person name="Zhang Y."/>
            <person name="Obille A."/>
            <person name="Becker A."/>
            <person name="Abrahante J.E."/>
            <person name="Garbe J."/>
            <person name="Badalamenti J.P."/>
            <person name="Herman A."/>
            <person name="Mangelson H."/>
            <person name="Liachko I."/>
            <person name="Sullivan S."/>
            <person name="Sone E.D."/>
            <person name="Koren S."/>
            <person name="Silverstein K.A.T."/>
            <person name="Beckman K.B."/>
            <person name="Gohl D.M."/>
        </authorList>
    </citation>
    <scope>NUCLEOTIDE SEQUENCE</scope>
    <source>
        <strain evidence="6">Duluth1</strain>
        <tissue evidence="6">Whole animal</tissue>
    </source>
</reference>
<dbReference type="Proteomes" id="UP000828390">
    <property type="component" value="Unassembled WGS sequence"/>
</dbReference>
<evidence type="ECO:0000256" key="3">
    <source>
        <dbReference type="ARBA" id="ARBA00022473"/>
    </source>
</evidence>
<evidence type="ECO:0000256" key="4">
    <source>
        <dbReference type="ARBA" id="ARBA00022525"/>
    </source>
</evidence>